<dbReference type="PANTHER" id="PTHR42034">
    <property type="entry name" value="CHROMOSOME 7, WHOLE GENOME SHOTGUN SEQUENCE-RELATED"/>
    <property type="match status" value="1"/>
</dbReference>
<evidence type="ECO:0000313" key="2">
    <source>
        <dbReference type="Proteomes" id="UP000325780"/>
    </source>
</evidence>
<reference evidence="1 2" key="1">
    <citation type="submission" date="2019-04" db="EMBL/GenBank/DDBJ databases">
        <title>Friends and foes A comparative genomics study of 23 Aspergillus species from section Flavi.</title>
        <authorList>
            <consortium name="DOE Joint Genome Institute"/>
            <person name="Kjaerbolling I."/>
            <person name="Vesth T."/>
            <person name="Frisvad J.C."/>
            <person name="Nybo J.L."/>
            <person name="Theobald S."/>
            <person name="Kildgaard S."/>
            <person name="Isbrandt T."/>
            <person name="Kuo A."/>
            <person name="Sato A."/>
            <person name="Lyhne E.K."/>
            <person name="Kogle M.E."/>
            <person name="Wiebenga A."/>
            <person name="Kun R.S."/>
            <person name="Lubbers R.J."/>
            <person name="Makela M.R."/>
            <person name="Barry K."/>
            <person name="Chovatia M."/>
            <person name="Clum A."/>
            <person name="Daum C."/>
            <person name="Haridas S."/>
            <person name="He G."/>
            <person name="LaButti K."/>
            <person name="Lipzen A."/>
            <person name="Mondo S."/>
            <person name="Riley R."/>
            <person name="Salamov A."/>
            <person name="Simmons B.A."/>
            <person name="Magnuson J.K."/>
            <person name="Henrissat B."/>
            <person name="Mortensen U.H."/>
            <person name="Larsen T.O."/>
            <person name="Devries R.P."/>
            <person name="Grigoriev I.V."/>
            <person name="Machida M."/>
            <person name="Baker S.E."/>
            <person name="Andersen M.R."/>
        </authorList>
    </citation>
    <scope>NUCLEOTIDE SEQUENCE [LARGE SCALE GENOMIC DNA]</scope>
    <source>
        <strain evidence="1 2">IBT 18842</strain>
    </source>
</reference>
<organism evidence="1 2">
    <name type="scientific">Aspergillus avenaceus</name>
    <dbReference type="NCBI Taxonomy" id="36643"/>
    <lineage>
        <taxon>Eukaryota</taxon>
        <taxon>Fungi</taxon>
        <taxon>Dikarya</taxon>
        <taxon>Ascomycota</taxon>
        <taxon>Pezizomycotina</taxon>
        <taxon>Eurotiomycetes</taxon>
        <taxon>Eurotiomycetidae</taxon>
        <taxon>Eurotiales</taxon>
        <taxon>Aspergillaceae</taxon>
        <taxon>Aspergillus</taxon>
        <taxon>Aspergillus subgen. Circumdati</taxon>
    </lineage>
</organism>
<dbReference type="Proteomes" id="UP000325780">
    <property type="component" value="Unassembled WGS sequence"/>
</dbReference>
<keyword evidence="2" id="KW-1185">Reference proteome</keyword>
<accession>A0A5N6U7H3</accession>
<gene>
    <name evidence="1" type="ORF">BDV25DRAFT_171809</name>
</gene>
<dbReference type="SUPFAM" id="SSF52777">
    <property type="entry name" value="CoA-dependent acyltransferases"/>
    <property type="match status" value="1"/>
</dbReference>
<proteinExistence type="predicted"/>
<name>A0A5N6U7H3_ASPAV</name>
<evidence type="ECO:0008006" key="3">
    <source>
        <dbReference type="Google" id="ProtNLM"/>
    </source>
</evidence>
<evidence type="ECO:0000313" key="1">
    <source>
        <dbReference type="EMBL" id="KAE8154603.1"/>
    </source>
</evidence>
<dbReference type="PANTHER" id="PTHR42034:SF1">
    <property type="entry name" value="CONDENSATION DOMAIN-CONTAINING PROTEIN"/>
    <property type="match status" value="1"/>
</dbReference>
<dbReference type="AlphaFoldDB" id="A0A5N6U7H3"/>
<protein>
    <recommendedName>
        <fullName evidence="3">Condensation domain-containing protein</fullName>
    </recommendedName>
</protein>
<dbReference type="EMBL" id="ML742028">
    <property type="protein sequence ID" value="KAE8154603.1"/>
    <property type="molecule type" value="Genomic_DNA"/>
</dbReference>
<sequence>MPWSQLSTHTFTRPLGPNEVFIKLVSDPGHALGREHWAINYTVTISPRGDLTNLSSLPDLIRYAWSHLRFQHPSLAAYPDASNAVYHVPDSADALQEWLSQSFFVIDDAKSADEVIPTIKPAAYARLYYIRTAKQLLLHTAHWRMDGVGGPLLLGQLIDLMVLHSKTALSGPLPDPFDAFPWGEEVSRLTPPVEEAGDMPETPTEEQKRIAQEAVSTFALAAGAVGVPYTGDASTPPAGTLAAELTFSPSTTAAVIATAKARGLSITAAVHASLAAVNFRRAIPAHQGRHYTSTIKLSLRPYLPEPYSTPVAASGLYTSGWLARVDQNSTWEDHARTYQAEYQKGISAQYLQAHREYATLLVNILRNPPTPPEPPSDVDISSMGVMEKFLAREYGTAECGFEVTHVGVGVEMLTRQGVVFVWTFRDRLVLRLVYNEAYHTAEQMAGFVDDVRRDLLERFQVDERG</sequence>
<dbReference type="OrthoDB" id="2548233at2759"/>
<dbReference type="InterPro" id="IPR023213">
    <property type="entry name" value="CAT-like_dom_sf"/>
</dbReference>
<dbReference type="Gene3D" id="3.30.559.30">
    <property type="entry name" value="Nonribosomal peptide synthetase, condensation domain"/>
    <property type="match status" value="1"/>
</dbReference>
<dbReference type="Gene3D" id="3.30.559.10">
    <property type="entry name" value="Chloramphenicol acetyltransferase-like domain"/>
    <property type="match status" value="1"/>
</dbReference>